<dbReference type="InterPro" id="IPR043322">
    <property type="entry name" value="CtBP"/>
</dbReference>
<dbReference type="RefSeq" id="WP_271191704.1">
    <property type="nucleotide sequence ID" value="NZ_CP115667.1"/>
</dbReference>
<dbReference type="SUPFAM" id="SSF51735">
    <property type="entry name" value="NAD(P)-binding Rossmann-fold domains"/>
    <property type="match status" value="1"/>
</dbReference>
<accession>A0ABY7QW78</accession>
<sequence>MLIWIIDEEWSDYDLEHEILEKELPGVEIRHSTYDYEADLKAFGYQADGILAQVYADIPRETIEQLEQCKGIAVYGGGFDRIDIDACKDKGIKVTNIQDYCSEDLADYVIAAIYHGNKHVTDYAESCLDNVKAGKWGALAGAYQTHRIENQKILLVGFGGIGRVVAKRLLPLGIEIMAYDEYTDSASIKAAGVRPVSWEEGFKEADYVSIHLRGVDSNADKIGANEFKLMKNSAYLINTARGKIVKEQDLIDAVTQKDIAGAILDVIKNEPPAENDPILSTDGILVTPHVSYMSYESMRALKEYALGNLLAMLSNKEPRNPVC</sequence>
<protein>
    <submittedName>
        <fullName evidence="7">C-terminal binding protein</fullName>
    </submittedName>
</protein>
<evidence type="ECO:0000256" key="4">
    <source>
        <dbReference type="RuleBase" id="RU003719"/>
    </source>
</evidence>
<comment type="similarity">
    <text evidence="1 4">Belongs to the D-isomer specific 2-hydroxyacid dehydrogenase family.</text>
</comment>
<evidence type="ECO:0000256" key="3">
    <source>
        <dbReference type="ARBA" id="ARBA00023027"/>
    </source>
</evidence>
<dbReference type="Gene3D" id="3.40.50.720">
    <property type="entry name" value="NAD(P)-binding Rossmann-like Domain"/>
    <property type="match status" value="2"/>
</dbReference>
<keyword evidence="8" id="KW-1185">Reference proteome</keyword>
<dbReference type="InterPro" id="IPR006139">
    <property type="entry name" value="D-isomer_2_OHA_DH_cat_dom"/>
</dbReference>
<evidence type="ECO:0000256" key="1">
    <source>
        <dbReference type="ARBA" id="ARBA00005854"/>
    </source>
</evidence>
<reference evidence="7 8" key="1">
    <citation type="submission" date="2023-01" db="EMBL/GenBank/DDBJ databases">
        <authorList>
            <person name="Lee S.H."/>
            <person name="Jung H.S."/>
            <person name="Yun J.U."/>
        </authorList>
    </citation>
    <scope>NUCLEOTIDE SEQUENCE [LARGE SCALE GENOMIC DNA]</scope>
    <source>
        <strain evidence="7 8">CBA3646</strain>
    </source>
</reference>
<dbReference type="PANTHER" id="PTHR43761:SF1">
    <property type="entry name" value="D-ISOMER SPECIFIC 2-HYDROXYACID DEHYDROGENASE CATALYTIC DOMAIN-CONTAINING PROTEIN-RELATED"/>
    <property type="match status" value="1"/>
</dbReference>
<gene>
    <name evidence="7" type="ORF">O6R05_01025</name>
</gene>
<keyword evidence="2 4" id="KW-0560">Oxidoreductase</keyword>
<evidence type="ECO:0000256" key="2">
    <source>
        <dbReference type="ARBA" id="ARBA00023002"/>
    </source>
</evidence>
<name>A0ABY7QW78_9FIRM</name>
<dbReference type="InterPro" id="IPR036291">
    <property type="entry name" value="NAD(P)-bd_dom_sf"/>
</dbReference>
<feature type="domain" description="D-isomer specific 2-hydroxyacid dehydrogenase catalytic" evidence="5">
    <location>
        <begin position="18"/>
        <end position="322"/>
    </location>
</feature>
<organism evidence="7 8">
    <name type="scientific">Peptoniphilus equinus</name>
    <dbReference type="NCBI Taxonomy" id="3016343"/>
    <lineage>
        <taxon>Bacteria</taxon>
        <taxon>Bacillati</taxon>
        <taxon>Bacillota</taxon>
        <taxon>Tissierellia</taxon>
        <taxon>Tissierellales</taxon>
        <taxon>Peptoniphilaceae</taxon>
        <taxon>Peptoniphilus</taxon>
    </lineage>
</organism>
<dbReference type="Pfam" id="PF00389">
    <property type="entry name" value="2-Hacid_dh"/>
    <property type="match status" value="1"/>
</dbReference>
<evidence type="ECO:0000313" key="8">
    <source>
        <dbReference type="Proteomes" id="UP001210339"/>
    </source>
</evidence>
<dbReference type="InterPro" id="IPR050418">
    <property type="entry name" value="D-iso_2-hydroxyacid_DH_PdxB"/>
</dbReference>
<dbReference type="CDD" id="cd05299">
    <property type="entry name" value="CtBP_dh"/>
    <property type="match status" value="1"/>
</dbReference>
<proteinExistence type="inferred from homology"/>
<dbReference type="InterPro" id="IPR006140">
    <property type="entry name" value="D-isomer_DH_NAD-bd"/>
</dbReference>
<evidence type="ECO:0000259" key="5">
    <source>
        <dbReference type="Pfam" id="PF00389"/>
    </source>
</evidence>
<evidence type="ECO:0000259" key="6">
    <source>
        <dbReference type="Pfam" id="PF02826"/>
    </source>
</evidence>
<dbReference type="EMBL" id="CP115667">
    <property type="protein sequence ID" value="WBW50173.1"/>
    <property type="molecule type" value="Genomic_DNA"/>
</dbReference>
<feature type="domain" description="D-isomer specific 2-hydroxyacid dehydrogenase NAD-binding" evidence="6">
    <location>
        <begin position="129"/>
        <end position="291"/>
    </location>
</feature>
<dbReference type="SUPFAM" id="SSF52283">
    <property type="entry name" value="Formate/glycerate dehydrogenase catalytic domain-like"/>
    <property type="match status" value="1"/>
</dbReference>
<dbReference type="Pfam" id="PF02826">
    <property type="entry name" value="2-Hacid_dh_C"/>
    <property type="match status" value="1"/>
</dbReference>
<keyword evidence="3" id="KW-0520">NAD</keyword>
<dbReference type="PANTHER" id="PTHR43761">
    <property type="entry name" value="D-ISOMER SPECIFIC 2-HYDROXYACID DEHYDROGENASE FAMILY PROTEIN (AFU_ORTHOLOGUE AFUA_1G13630)"/>
    <property type="match status" value="1"/>
</dbReference>
<dbReference type="Proteomes" id="UP001210339">
    <property type="component" value="Chromosome"/>
</dbReference>
<evidence type="ECO:0000313" key="7">
    <source>
        <dbReference type="EMBL" id="WBW50173.1"/>
    </source>
</evidence>